<organism evidence="2 3">
    <name type="scientific">Muricoccus vinaceus</name>
    <dbReference type="NCBI Taxonomy" id="424704"/>
    <lineage>
        <taxon>Bacteria</taxon>
        <taxon>Pseudomonadati</taxon>
        <taxon>Pseudomonadota</taxon>
        <taxon>Alphaproteobacteria</taxon>
        <taxon>Acetobacterales</taxon>
        <taxon>Roseomonadaceae</taxon>
        <taxon>Muricoccus</taxon>
    </lineage>
</organism>
<gene>
    <name evidence="2" type="ORF">ACFFIC_28265</name>
</gene>
<protein>
    <submittedName>
        <fullName evidence="2">Uncharacterized protein</fullName>
    </submittedName>
</protein>
<evidence type="ECO:0000256" key="1">
    <source>
        <dbReference type="SAM" id="MobiDB-lite"/>
    </source>
</evidence>
<proteinExistence type="predicted"/>
<reference evidence="2 3" key="1">
    <citation type="submission" date="2024-09" db="EMBL/GenBank/DDBJ databases">
        <authorList>
            <person name="Sun Q."/>
            <person name="Mori K."/>
        </authorList>
    </citation>
    <scope>NUCLEOTIDE SEQUENCE [LARGE SCALE GENOMIC DNA]</scope>
    <source>
        <strain evidence="2 3">CCM 7468</strain>
    </source>
</reference>
<name>A0ABV6J3A0_9PROT</name>
<evidence type="ECO:0000313" key="2">
    <source>
        <dbReference type="EMBL" id="MFC0389410.1"/>
    </source>
</evidence>
<keyword evidence="3" id="KW-1185">Reference proteome</keyword>
<dbReference type="RefSeq" id="WP_377056763.1">
    <property type="nucleotide sequence ID" value="NZ_JBHLVZ010000113.1"/>
</dbReference>
<feature type="region of interest" description="Disordered" evidence="1">
    <location>
        <begin position="1"/>
        <end position="24"/>
    </location>
</feature>
<dbReference type="Proteomes" id="UP001589789">
    <property type="component" value="Unassembled WGS sequence"/>
</dbReference>
<evidence type="ECO:0000313" key="3">
    <source>
        <dbReference type="Proteomes" id="UP001589789"/>
    </source>
</evidence>
<sequence length="53" mass="5159">MSDHEPSPAAARGTMPGASAGPTLVVGSDAKAILAARELRGASGRKSAKARGA</sequence>
<dbReference type="EMBL" id="JBHLVZ010000113">
    <property type="protein sequence ID" value="MFC0389410.1"/>
    <property type="molecule type" value="Genomic_DNA"/>
</dbReference>
<comment type="caution">
    <text evidence="2">The sequence shown here is derived from an EMBL/GenBank/DDBJ whole genome shotgun (WGS) entry which is preliminary data.</text>
</comment>
<accession>A0ABV6J3A0</accession>